<dbReference type="GO" id="GO:0046872">
    <property type="term" value="F:metal ion binding"/>
    <property type="evidence" value="ECO:0007669"/>
    <property type="project" value="UniProtKB-KW"/>
</dbReference>
<keyword evidence="2" id="KW-0378">Hydrolase</keyword>
<keyword evidence="3" id="KW-0460">Magnesium</keyword>
<dbReference type="InterPro" id="IPR000760">
    <property type="entry name" value="Inositol_monophosphatase-like"/>
</dbReference>
<dbReference type="Gene3D" id="3.40.190.80">
    <property type="match status" value="1"/>
</dbReference>
<feature type="non-terminal residue" evidence="4">
    <location>
        <position position="236"/>
    </location>
</feature>
<dbReference type="Gene3D" id="3.30.540.10">
    <property type="entry name" value="Fructose-1,6-Bisphosphatase, subunit A, domain 1"/>
    <property type="match status" value="1"/>
</dbReference>
<evidence type="ECO:0000256" key="3">
    <source>
        <dbReference type="ARBA" id="ARBA00022842"/>
    </source>
</evidence>
<dbReference type="InterPro" id="IPR020583">
    <property type="entry name" value="Inositol_monoP_metal-BS"/>
</dbReference>
<dbReference type="PROSITE" id="PS00630">
    <property type="entry name" value="IMP_2"/>
    <property type="match status" value="1"/>
</dbReference>
<dbReference type="CDD" id="cd01638">
    <property type="entry name" value="CysQ"/>
    <property type="match status" value="1"/>
</dbReference>
<dbReference type="PRINTS" id="PR00377">
    <property type="entry name" value="IMPHPHTASES"/>
</dbReference>
<dbReference type="AlphaFoldDB" id="A0A382FPF0"/>
<dbReference type="GO" id="GO:0008934">
    <property type="term" value="F:inositol monophosphate 1-phosphatase activity"/>
    <property type="evidence" value="ECO:0007669"/>
    <property type="project" value="TreeGrafter"/>
</dbReference>
<feature type="non-terminal residue" evidence="4">
    <location>
        <position position="1"/>
    </location>
</feature>
<proteinExistence type="predicted"/>
<dbReference type="SUPFAM" id="SSF56655">
    <property type="entry name" value="Carbohydrate phosphatase"/>
    <property type="match status" value="1"/>
</dbReference>
<protein>
    <recommendedName>
        <fullName evidence="5">3'(2'),5'-bisphosphate nucleotidase CysQ</fullName>
    </recommendedName>
</protein>
<dbReference type="InterPro" id="IPR020550">
    <property type="entry name" value="Inositol_monophosphatase_CS"/>
</dbReference>
<dbReference type="GO" id="GO:0046854">
    <property type="term" value="P:phosphatidylinositol phosphate biosynthetic process"/>
    <property type="evidence" value="ECO:0007669"/>
    <property type="project" value="InterPro"/>
</dbReference>
<dbReference type="EMBL" id="UINC01050641">
    <property type="protein sequence ID" value="SVB63851.1"/>
    <property type="molecule type" value="Genomic_DNA"/>
</dbReference>
<keyword evidence="1" id="KW-0479">Metal-binding</keyword>
<name>A0A382FPF0_9ZZZZ</name>
<evidence type="ECO:0000313" key="4">
    <source>
        <dbReference type="EMBL" id="SVB63851.1"/>
    </source>
</evidence>
<dbReference type="GO" id="GO:0006020">
    <property type="term" value="P:inositol metabolic process"/>
    <property type="evidence" value="ECO:0007669"/>
    <property type="project" value="TreeGrafter"/>
</dbReference>
<evidence type="ECO:0000256" key="2">
    <source>
        <dbReference type="ARBA" id="ARBA00022801"/>
    </source>
</evidence>
<reference evidence="4" key="1">
    <citation type="submission" date="2018-05" db="EMBL/GenBank/DDBJ databases">
        <authorList>
            <person name="Lanie J.A."/>
            <person name="Ng W.-L."/>
            <person name="Kazmierczak K.M."/>
            <person name="Andrzejewski T.M."/>
            <person name="Davidsen T.M."/>
            <person name="Wayne K.J."/>
            <person name="Tettelin H."/>
            <person name="Glass J.I."/>
            <person name="Rusch D."/>
            <person name="Podicherti R."/>
            <person name="Tsui H.-C.T."/>
            <person name="Winkler M.E."/>
        </authorList>
    </citation>
    <scope>NUCLEOTIDE SEQUENCE</scope>
</reference>
<organism evidence="4">
    <name type="scientific">marine metagenome</name>
    <dbReference type="NCBI Taxonomy" id="408172"/>
    <lineage>
        <taxon>unclassified sequences</taxon>
        <taxon>metagenomes</taxon>
        <taxon>ecological metagenomes</taxon>
    </lineage>
</organism>
<dbReference type="PROSITE" id="PS00629">
    <property type="entry name" value="IMP_1"/>
    <property type="match status" value="1"/>
</dbReference>
<dbReference type="Pfam" id="PF00459">
    <property type="entry name" value="Inositol_P"/>
    <property type="match status" value="1"/>
</dbReference>
<evidence type="ECO:0008006" key="5">
    <source>
        <dbReference type="Google" id="ProtNLM"/>
    </source>
</evidence>
<evidence type="ECO:0000256" key="1">
    <source>
        <dbReference type="ARBA" id="ARBA00022723"/>
    </source>
</evidence>
<dbReference type="PANTHER" id="PTHR20854:SF4">
    <property type="entry name" value="INOSITOL-1-MONOPHOSPHATASE-RELATED"/>
    <property type="match status" value="1"/>
</dbReference>
<gene>
    <name evidence="4" type="ORF">METZ01_LOCUS216705</name>
</gene>
<dbReference type="PANTHER" id="PTHR20854">
    <property type="entry name" value="INOSITOL MONOPHOSPHATASE"/>
    <property type="match status" value="1"/>
</dbReference>
<accession>A0A382FPF0</accession>
<sequence>VREAGACALKRFQKEQRVWRKSKYHPVCEADIETNSVLQDMLMGARPDYGWLSEESDDNRQRLECRRVWVVDPIDGTNSYLKGLPEFAVSVALIEDGVALMGAVFNPARNEFFEAVKGGGARLNDNIISVSACTDVAQMRILASRSEHSEAGWPERFHADNVYAMSSIAYKLALVSDGRFDAAASAWPKADWDICAGCLLVSEAGGIITSIAGNQLNFNQERPLHPTCLASNAHLH</sequence>
<dbReference type="GO" id="GO:0007165">
    <property type="term" value="P:signal transduction"/>
    <property type="evidence" value="ECO:0007669"/>
    <property type="project" value="TreeGrafter"/>
</dbReference>